<dbReference type="SUPFAM" id="SSF50022">
    <property type="entry name" value="ISP domain"/>
    <property type="match status" value="1"/>
</dbReference>
<dbReference type="eggNOG" id="COG2146">
    <property type="taxonomic scope" value="Bacteria"/>
</dbReference>
<dbReference type="PANTHER" id="PTHR40261">
    <property type="match status" value="1"/>
</dbReference>
<keyword evidence="6" id="KW-1185">Reference proteome</keyword>
<dbReference type="STRING" id="754476.Q7A_2987"/>
<dbReference type="InterPro" id="IPR036922">
    <property type="entry name" value="Rieske_2Fe-2S_sf"/>
</dbReference>
<keyword evidence="1" id="KW-0001">2Fe-2S</keyword>
<dbReference type="GO" id="GO:0046872">
    <property type="term" value="F:metal ion binding"/>
    <property type="evidence" value="ECO:0007669"/>
    <property type="project" value="UniProtKB-KW"/>
</dbReference>
<dbReference type="PATRIC" id="fig|754476.3.peg.2933"/>
<protein>
    <submittedName>
        <fullName evidence="5">Ferredoxin subunit of nitrite reductase and ring-hydroxylating dioxygenase</fullName>
    </submittedName>
</protein>
<organism evidence="5 6">
    <name type="scientific">Methylophaga nitratireducenticrescens</name>
    <dbReference type="NCBI Taxonomy" id="754476"/>
    <lineage>
        <taxon>Bacteria</taxon>
        <taxon>Pseudomonadati</taxon>
        <taxon>Pseudomonadota</taxon>
        <taxon>Gammaproteobacteria</taxon>
        <taxon>Thiotrichales</taxon>
        <taxon>Piscirickettsiaceae</taxon>
        <taxon>Methylophaga</taxon>
    </lineage>
</organism>
<keyword evidence="3" id="KW-0408">Iron</keyword>
<sequence length="115" mass="13087">MMKNFVCHTKDLKNHQSYGFQIPLAEDNELDIVVLRQGKLIRAYLNHCPHLGIPLNWQPDKFLSLEETHIQCSTHGALFTLEEGYCISGPCRGQSLTALQTEIDEQGDLYLVSEQ</sequence>
<name>I1XMZ3_METNJ</name>
<accession>I1XMZ3</accession>
<dbReference type="GO" id="GO:0051537">
    <property type="term" value="F:2 iron, 2 sulfur cluster binding"/>
    <property type="evidence" value="ECO:0007669"/>
    <property type="project" value="UniProtKB-KW"/>
</dbReference>
<evidence type="ECO:0000256" key="1">
    <source>
        <dbReference type="ARBA" id="ARBA00022714"/>
    </source>
</evidence>
<dbReference type="PANTHER" id="PTHR40261:SF1">
    <property type="entry name" value="RIESKE DOMAIN-CONTAINING PROTEIN"/>
    <property type="match status" value="1"/>
</dbReference>
<evidence type="ECO:0000313" key="5">
    <source>
        <dbReference type="EMBL" id="AFI85762.1"/>
    </source>
</evidence>
<keyword evidence="2" id="KW-0479">Metal-binding</keyword>
<reference evidence="5 6" key="1">
    <citation type="journal article" date="2012" name="J. Bacteriol.">
        <title>Complete genome sequences of Methylophaga sp. strain JAM1 and Methylophaga sp. strain JAM7.</title>
        <authorList>
            <person name="Villeneuve C."/>
            <person name="Martineau C."/>
            <person name="Mauffrey F."/>
            <person name="Villemur R."/>
        </authorList>
    </citation>
    <scope>NUCLEOTIDE SEQUENCE [LARGE SCALE GENOMIC DNA]</scope>
    <source>
        <strain evidence="5 6">JAM1</strain>
    </source>
</reference>
<dbReference type="PROSITE" id="PS51296">
    <property type="entry name" value="RIESKE"/>
    <property type="match status" value="1"/>
</dbReference>
<keyword evidence="5" id="KW-0560">Oxidoreductase</keyword>
<dbReference type="RefSeq" id="WP_014708123.1">
    <property type="nucleotide sequence ID" value="NC_017857.3"/>
</dbReference>
<dbReference type="InterPro" id="IPR017941">
    <property type="entry name" value="Rieske_2Fe-2S"/>
</dbReference>
<evidence type="ECO:0000256" key="3">
    <source>
        <dbReference type="ARBA" id="ARBA00023004"/>
    </source>
</evidence>
<evidence type="ECO:0000313" key="6">
    <source>
        <dbReference type="Proteomes" id="UP000009144"/>
    </source>
</evidence>
<dbReference type="HOGENOM" id="CLU_055690_4_3_6"/>
<keyword evidence="5" id="KW-0223">Dioxygenase</keyword>
<evidence type="ECO:0000256" key="4">
    <source>
        <dbReference type="ARBA" id="ARBA00023014"/>
    </source>
</evidence>
<evidence type="ECO:0000256" key="2">
    <source>
        <dbReference type="ARBA" id="ARBA00022723"/>
    </source>
</evidence>
<dbReference type="GO" id="GO:0051213">
    <property type="term" value="F:dioxygenase activity"/>
    <property type="evidence" value="ECO:0007669"/>
    <property type="project" value="UniProtKB-KW"/>
</dbReference>
<reference evidence="5 6" key="2">
    <citation type="journal article" date="2013" name="Int. J. Syst. Evol. Microbiol.">
        <title>Methylophaga nitratireducenticrescens sp. nov. and Methylophaga frappieri sp. nov., isolated from the biofilm of the methanol-fed denitrification system treating the seawater at the Montreal Biodome.</title>
        <authorList>
            <person name="Villeneuve C."/>
            <person name="Martineau C."/>
            <person name="Mauffrey F."/>
            <person name="Villemur R."/>
        </authorList>
    </citation>
    <scope>NUCLEOTIDE SEQUENCE [LARGE SCALE GENOMIC DNA]</scope>
    <source>
        <strain evidence="5 6">JAM1</strain>
    </source>
</reference>
<proteinExistence type="predicted"/>
<dbReference type="EMBL" id="CP003390">
    <property type="protein sequence ID" value="AFI85762.1"/>
    <property type="molecule type" value="Genomic_DNA"/>
</dbReference>
<dbReference type="Pfam" id="PF00355">
    <property type="entry name" value="Rieske"/>
    <property type="match status" value="1"/>
</dbReference>
<dbReference type="CDD" id="cd03467">
    <property type="entry name" value="Rieske"/>
    <property type="match status" value="1"/>
</dbReference>
<dbReference type="Proteomes" id="UP000009144">
    <property type="component" value="Chromosome"/>
</dbReference>
<dbReference type="AlphaFoldDB" id="I1XMZ3"/>
<dbReference type="KEGG" id="mej:Q7A_2987"/>
<keyword evidence="4" id="KW-0411">Iron-sulfur</keyword>
<gene>
    <name evidence="5" type="ordered locus">Q7A_2987</name>
</gene>
<dbReference type="OrthoDB" id="9794779at2"/>
<dbReference type="Gene3D" id="2.102.10.10">
    <property type="entry name" value="Rieske [2Fe-2S] iron-sulphur domain"/>
    <property type="match status" value="1"/>
</dbReference>